<comment type="caution">
    <text evidence="3">The sequence shown here is derived from an EMBL/GenBank/DDBJ whole genome shotgun (WGS) entry which is preliminary data.</text>
</comment>
<evidence type="ECO:0000256" key="1">
    <source>
        <dbReference type="SAM" id="MobiDB-lite"/>
    </source>
</evidence>
<dbReference type="OrthoDB" id="9915438at2"/>
<gene>
    <name evidence="3" type="ORF">DA73_0205230</name>
    <name evidence="2" type="ORF">DA73_0400023965</name>
</gene>
<accession>A0A0C1R5M7</accession>
<dbReference type="AlphaFoldDB" id="A0A0C1R5M7"/>
<reference evidence="3" key="1">
    <citation type="journal article" date="2015" name="Genome Announc.">
        <title>Draft Genome Sequence of Tolypothrix boutellei Strain VB521301.</title>
        <authorList>
            <person name="Chandrababunaidu M.M."/>
            <person name="Singh D."/>
            <person name="Sen D."/>
            <person name="Bhan S."/>
            <person name="Das S."/>
            <person name="Gupta A."/>
            <person name="Adhikary S.P."/>
            <person name="Tripathy S."/>
        </authorList>
    </citation>
    <scope>NUCLEOTIDE SEQUENCE</scope>
    <source>
        <strain evidence="3">VB521301</strain>
    </source>
</reference>
<keyword evidence="4" id="KW-1185">Reference proteome</keyword>
<evidence type="ECO:0000313" key="4">
    <source>
        <dbReference type="Proteomes" id="UP000029738"/>
    </source>
</evidence>
<feature type="compositionally biased region" description="Low complexity" evidence="1">
    <location>
        <begin position="58"/>
        <end position="88"/>
    </location>
</feature>
<name>A0A0C1R5M7_9CYAN</name>
<dbReference type="EMBL" id="JHEG04000001">
    <property type="protein sequence ID" value="KAF3888205.1"/>
    <property type="molecule type" value="Genomic_DNA"/>
</dbReference>
<dbReference type="RefSeq" id="WP_038080160.1">
    <property type="nucleotide sequence ID" value="NZ_JHEG04000001.1"/>
</dbReference>
<dbReference type="EMBL" id="JHEG02000019">
    <property type="protein sequence ID" value="KIE12879.1"/>
    <property type="molecule type" value="Genomic_DNA"/>
</dbReference>
<dbReference type="Proteomes" id="UP000029738">
    <property type="component" value="Unassembled WGS sequence"/>
</dbReference>
<sequence length="88" mass="9797">MASDRSQKVLKMLNDRLLEAYERYYGNLKIGDMSPKEFIKTYGCIEDRLNSNLKLEVTTSSESTSTSSTNSASTDRSSESSNDSQNVA</sequence>
<reference evidence="2" key="2">
    <citation type="submission" date="2019-11" db="EMBL/GenBank/DDBJ databases">
        <title>Improved Assembly of Tolypothrix boutellei genome.</title>
        <authorList>
            <person name="Sarangi A.N."/>
            <person name="Mukherjee M."/>
            <person name="Ghosh S."/>
            <person name="Singh D."/>
            <person name="Das A."/>
            <person name="Kant S."/>
            <person name="Prusty A."/>
            <person name="Tripathy S."/>
        </authorList>
    </citation>
    <scope>NUCLEOTIDE SEQUENCE</scope>
    <source>
        <strain evidence="2">VB521301</strain>
    </source>
</reference>
<organism evidence="3">
    <name type="scientific">Tolypothrix bouteillei VB521301</name>
    <dbReference type="NCBI Taxonomy" id="1479485"/>
    <lineage>
        <taxon>Bacteria</taxon>
        <taxon>Bacillati</taxon>
        <taxon>Cyanobacteriota</taxon>
        <taxon>Cyanophyceae</taxon>
        <taxon>Nostocales</taxon>
        <taxon>Tolypothrichaceae</taxon>
        <taxon>Tolypothrix</taxon>
    </lineage>
</organism>
<protein>
    <submittedName>
        <fullName evidence="3">Uncharacterized protein</fullName>
    </submittedName>
</protein>
<evidence type="ECO:0000313" key="3">
    <source>
        <dbReference type="EMBL" id="KIE12879.1"/>
    </source>
</evidence>
<proteinExistence type="predicted"/>
<evidence type="ECO:0000313" key="2">
    <source>
        <dbReference type="EMBL" id="KAF3888205.1"/>
    </source>
</evidence>
<feature type="region of interest" description="Disordered" evidence="1">
    <location>
        <begin position="56"/>
        <end position="88"/>
    </location>
</feature>